<feature type="compositionally biased region" description="Polar residues" evidence="1">
    <location>
        <begin position="363"/>
        <end position="377"/>
    </location>
</feature>
<name>A0A9D3MKN4_ANGAN</name>
<feature type="compositionally biased region" description="Polar residues" evidence="1">
    <location>
        <begin position="403"/>
        <end position="422"/>
    </location>
</feature>
<evidence type="ECO:0000313" key="3">
    <source>
        <dbReference type="Proteomes" id="UP001044222"/>
    </source>
</evidence>
<evidence type="ECO:0000256" key="1">
    <source>
        <dbReference type="SAM" id="MobiDB-lite"/>
    </source>
</evidence>
<feature type="region of interest" description="Disordered" evidence="1">
    <location>
        <begin position="90"/>
        <end position="109"/>
    </location>
</feature>
<gene>
    <name evidence="2" type="ORF">ANANG_G00074330</name>
</gene>
<feature type="non-terminal residue" evidence="2">
    <location>
        <position position="465"/>
    </location>
</feature>
<dbReference type="PANTHER" id="PTHR47574:SF3">
    <property type="entry name" value="CAPPING PROTEIN-INHIBITING REGULATOR OF ACTIN DYNAMICS"/>
    <property type="match status" value="1"/>
</dbReference>
<dbReference type="InterPro" id="IPR052853">
    <property type="entry name" value="Actin_dynamics_regulator"/>
</dbReference>
<organism evidence="2 3">
    <name type="scientific">Anguilla anguilla</name>
    <name type="common">European freshwater eel</name>
    <name type="synonym">Muraena anguilla</name>
    <dbReference type="NCBI Taxonomy" id="7936"/>
    <lineage>
        <taxon>Eukaryota</taxon>
        <taxon>Metazoa</taxon>
        <taxon>Chordata</taxon>
        <taxon>Craniata</taxon>
        <taxon>Vertebrata</taxon>
        <taxon>Euteleostomi</taxon>
        <taxon>Actinopterygii</taxon>
        <taxon>Neopterygii</taxon>
        <taxon>Teleostei</taxon>
        <taxon>Anguilliformes</taxon>
        <taxon>Anguillidae</taxon>
        <taxon>Anguilla</taxon>
    </lineage>
</organism>
<dbReference type="GO" id="GO:0030277">
    <property type="term" value="P:maintenance of gastrointestinal epithelium"/>
    <property type="evidence" value="ECO:0007669"/>
    <property type="project" value="TreeGrafter"/>
</dbReference>
<feature type="compositionally biased region" description="Pro residues" evidence="1">
    <location>
        <begin position="53"/>
        <end position="65"/>
    </location>
</feature>
<comment type="caution">
    <text evidence="2">The sequence shown here is derived from an EMBL/GenBank/DDBJ whole genome shotgun (WGS) entry which is preliminary data.</text>
</comment>
<dbReference type="GO" id="GO:2000813">
    <property type="term" value="P:negative regulation of barbed-end actin filament capping"/>
    <property type="evidence" value="ECO:0007669"/>
    <property type="project" value="TreeGrafter"/>
</dbReference>
<feature type="region of interest" description="Disordered" evidence="1">
    <location>
        <begin position="115"/>
        <end position="317"/>
    </location>
</feature>
<accession>A0A9D3MKN4</accession>
<protein>
    <recommendedName>
        <fullName evidence="4">DUF4592 domain-containing protein</fullName>
    </recommendedName>
</protein>
<keyword evidence="3" id="KW-1185">Reference proteome</keyword>
<dbReference type="AlphaFoldDB" id="A0A9D3MKN4"/>
<feature type="compositionally biased region" description="Basic and acidic residues" evidence="1">
    <location>
        <begin position="248"/>
        <end position="257"/>
    </location>
</feature>
<feature type="compositionally biased region" description="Basic and acidic residues" evidence="1">
    <location>
        <begin position="333"/>
        <end position="362"/>
    </location>
</feature>
<dbReference type="Proteomes" id="UP001044222">
    <property type="component" value="Unassembled WGS sequence"/>
</dbReference>
<sequence>GEGCSAHQRGPEPEVRLPRQPPQDPVCQRKVLHHSSTAEISRHLPVLWGRNASPPPPSQPPPRPLPSTGRPCGLQMGQRDVCLPKISLPSWYPARPGSPKTRPLSEALSLGDLEAKVGGEGKGPGAEDKPSPFGIKLRRTNFSLRFHSEQPTEKRKKRYSAGDSFEGIPTPLTPTHPDLEGSVFPSPTSPLREDGGKPPLPAGGASDLAALSCRPPVFQKPCVAPKPPSATPPPSPLSRGNRSAEGAGWERGEHCRAELASQQSSRQEEVELKEKRSFFPSINIPWREKGDRRAELRREKPSLQSRHSLDSARTQEKEAGPLWITLALQKQKGFRDQQLSREERRHMREVKLAEKQAKDRETSTLTIPPETQSSSTVPKPHPPPEERPDMLLSKFERRENLRKSNTLPTSVTVEIADSTTSPPAVKDVTKRFPSSDSPAVSTEPAWLALAKRKAKAWSDCPQIIK</sequence>
<evidence type="ECO:0008006" key="4">
    <source>
        <dbReference type="Google" id="ProtNLM"/>
    </source>
</evidence>
<proteinExistence type="predicted"/>
<feature type="compositionally biased region" description="Pro residues" evidence="1">
    <location>
        <begin position="224"/>
        <end position="236"/>
    </location>
</feature>
<dbReference type="PANTHER" id="PTHR47574">
    <property type="entry name" value="CANCER-RELATED REGULATOR OF ACTIN DYNAMICS"/>
    <property type="match status" value="1"/>
</dbReference>
<feature type="compositionally biased region" description="Basic and acidic residues" evidence="1">
    <location>
        <begin position="382"/>
        <end position="402"/>
    </location>
</feature>
<dbReference type="EMBL" id="JAFIRN010000004">
    <property type="protein sequence ID" value="KAG5849681.1"/>
    <property type="molecule type" value="Genomic_DNA"/>
</dbReference>
<feature type="compositionally biased region" description="Basic and acidic residues" evidence="1">
    <location>
        <begin position="266"/>
        <end position="277"/>
    </location>
</feature>
<feature type="region of interest" description="Disordered" evidence="1">
    <location>
        <begin position="331"/>
        <end position="441"/>
    </location>
</feature>
<feature type="compositionally biased region" description="Basic and acidic residues" evidence="1">
    <location>
        <begin position="286"/>
        <end position="317"/>
    </location>
</feature>
<evidence type="ECO:0000313" key="2">
    <source>
        <dbReference type="EMBL" id="KAG5849681.1"/>
    </source>
</evidence>
<feature type="region of interest" description="Disordered" evidence="1">
    <location>
        <begin position="1"/>
        <end position="78"/>
    </location>
</feature>
<reference evidence="2" key="1">
    <citation type="submission" date="2021-01" db="EMBL/GenBank/DDBJ databases">
        <title>A chromosome-scale assembly of European eel, Anguilla anguilla.</title>
        <authorList>
            <person name="Henkel C."/>
            <person name="Jong-Raadsen S.A."/>
            <person name="Dufour S."/>
            <person name="Weltzien F.-A."/>
            <person name="Palstra A.P."/>
            <person name="Pelster B."/>
            <person name="Spaink H.P."/>
            <person name="Van Den Thillart G.E."/>
            <person name="Jansen H."/>
            <person name="Zahm M."/>
            <person name="Klopp C."/>
            <person name="Cedric C."/>
            <person name="Louis A."/>
            <person name="Berthelot C."/>
            <person name="Parey E."/>
            <person name="Roest Crollius H."/>
            <person name="Montfort J."/>
            <person name="Robinson-Rechavi M."/>
            <person name="Bucao C."/>
            <person name="Bouchez O."/>
            <person name="Gislard M."/>
            <person name="Lluch J."/>
            <person name="Milhes M."/>
            <person name="Lampietro C."/>
            <person name="Lopez Roques C."/>
            <person name="Donnadieu C."/>
            <person name="Braasch I."/>
            <person name="Desvignes T."/>
            <person name="Postlethwait J."/>
            <person name="Bobe J."/>
            <person name="Guiguen Y."/>
            <person name="Dirks R."/>
        </authorList>
    </citation>
    <scope>NUCLEOTIDE SEQUENCE</scope>
    <source>
        <strain evidence="2">Tag_6206</strain>
        <tissue evidence="2">Liver</tissue>
    </source>
</reference>
<feature type="compositionally biased region" description="Basic and acidic residues" evidence="1">
    <location>
        <begin position="115"/>
        <end position="130"/>
    </location>
</feature>